<evidence type="ECO:0000256" key="2">
    <source>
        <dbReference type="ARBA" id="ARBA00022763"/>
    </source>
</evidence>
<dbReference type="AlphaFoldDB" id="A0A8D5FKY1"/>
<gene>
    <name evidence="10" type="primary">tag</name>
    <name evidence="10" type="ORF">DGMP_35080</name>
</gene>
<proteinExistence type="predicted"/>
<feature type="binding site" evidence="9">
    <location>
        <position position="19"/>
    </location>
    <ligand>
        <name>Zn(2+)</name>
        <dbReference type="ChEBI" id="CHEBI:29105"/>
    </ligand>
</feature>
<accession>A0A8D5FKY1</accession>
<reference evidence="10" key="1">
    <citation type="submission" date="2020-09" db="EMBL/GenBank/DDBJ databases">
        <title>Desulfogranum mesoprofundum gen. nov., sp. nov., a novel mesophilic, sulfate-reducing chemolithoautotroph isolated from a deep-sea hydrothermal vent chimney in the Suiyo Seamount.</title>
        <authorList>
            <person name="Hashimoto Y."/>
            <person name="Nakagawa S."/>
        </authorList>
    </citation>
    <scope>NUCLEOTIDE SEQUENCE</scope>
    <source>
        <strain evidence="10">KT2</strain>
    </source>
</reference>
<dbReference type="PANTHER" id="PTHR30037:SF4">
    <property type="entry name" value="DNA-3-METHYLADENINE GLYCOSYLASE I"/>
    <property type="match status" value="1"/>
</dbReference>
<evidence type="ECO:0000256" key="6">
    <source>
        <dbReference type="ARBA" id="ARBA00052558"/>
    </source>
</evidence>
<evidence type="ECO:0000256" key="7">
    <source>
        <dbReference type="ARBA" id="ARBA00057608"/>
    </source>
</evidence>
<evidence type="ECO:0000313" key="10">
    <source>
        <dbReference type="EMBL" id="BCL62815.1"/>
    </source>
</evidence>
<comment type="catalytic activity">
    <reaction evidence="6">
        <text>Hydrolysis of alkylated DNA, releasing 3-methyladenine.</text>
        <dbReference type="EC" id="3.2.2.20"/>
    </reaction>
</comment>
<evidence type="ECO:0000313" key="11">
    <source>
        <dbReference type="Proteomes" id="UP000826725"/>
    </source>
</evidence>
<keyword evidence="1 9" id="KW-0479">Metal-binding</keyword>
<dbReference type="Pfam" id="PF03352">
    <property type="entry name" value="Adenine_glyco"/>
    <property type="match status" value="1"/>
</dbReference>
<dbReference type="InterPro" id="IPR005019">
    <property type="entry name" value="Adenine_glyco"/>
</dbReference>
<evidence type="ECO:0000256" key="3">
    <source>
        <dbReference type="ARBA" id="ARBA00022801"/>
    </source>
</evidence>
<keyword evidence="3" id="KW-0378">Hydrolase</keyword>
<organism evidence="10 11">
    <name type="scientific">Desulfomarina profundi</name>
    <dbReference type="NCBI Taxonomy" id="2772557"/>
    <lineage>
        <taxon>Bacteria</taxon>
        <taxon>Pseudomonadati</taxon>
        <taxon>Thermodesulfobacteriota</taxon>
        <taxon>Desulfobulbia</taxon>
        <taxon>Desulfobulbales</taxon>
        <taxon>Desulfobulbaceae</taxon>
        <taxon>Desulfomarina</taxon>
    </lineage>
</organism>
<feature type="binding site" evidence="9">
    <location>
        <position position="181"/>
    </location>
    <ligand>
        <name>Zn(2+)</name>
        <dbReference type="ChEBI" id="CHEBI:29105"/>
    </ligand>
</feature>
<protein>
    <recommendedName>
        <fullName evidence="8">DNA-3-methyladenine glycosylase I</fullName>
        <ecNumber evidence="8">3.2.2.20</ecNumber>
    </recommendedName>
</protein>
<dbReference type="EMBL" id="AP024086">
    <property type="protein sequence ID" value="BCL62815.1"/>
    <property type="molecule type" value="Genomic_DNA"/>
</dbReference>
<dbReference type="InterPro" id="IPR004597">
    <property type="entry name" value="Tag"/>
</dbReference>
<dbReference type="PANTHER" id="PTHR30037">
    <property type="entry name" value="DNA-3-METHYLADENINE GLYCOSYLASE 1"/>
    <property type="match status" value="1"/>
</dbReference>
<keyword evidence="2" id="KW-0227">DNA damage</keyword>
<dbReference type="InterPro" id="IPR052891">
    <property type="entry name" value="DNA-3mA_glycosylase"/>
</dbReference>
<keyword evidence="4 9" id="KW-0862">Zinc</keyword>
<name>A0A8D5FKY1_9BACT</name>
<keyword evidence="5" id="KW-0234">DNA repair</keyword>
<evidence type="ECO:0000256" key="9">
    <source>
        <dbReference type="PIRSR" id="PIRSR604597-1"/>
    </source>
</evidence>
<dbReference type="EC" id="3.2.2.20" evidence="8"/>
<comment type="function">
    <text evidence="7">Hydrolysis of the deoxyribose N-glycosidic bond to excise 3-methyladenine from the damaged DNA polymer formed by alkylation lesions.</text>
</comment>
<feature type="binding site" evidence="9">
    <location>
        <position position="6"/>
    </location>
    <ligand>
        <name>Zn(2+)</name>
        <dbReference type="ChEBI" id="CHEBI:29105"/>
    </ligand>
</feature>
<sequence length="200" mass="23329">MKKNRCSWCGDDPLYREYHDREWGVPLHDEKKLFEFLCLEGAQAGLSWLTILRKRANYLEAFDHFDVEKMAGYDENKIKSLLQNKGIVRNRLKINAFINNARCYLDMADKGETLDSFFWKFVDGKPIQNSWKSQKDVPATTPLAGTICRELKQRGFQFVGATICYAHMQATGMVNDHQTDCFRYREIAQLARPSQQSRFI</sequence>
<evidence type="ECO:0000256" key="1">
    <source>
        <dbReference type="ARBA" id="ARBA00022723"/>
    </source>
</evidence>
<dbReference type="FunFam" id="1.10.340.30:FF:000009">
    <property type="entry name" value="DNA-3-methyladenine glycosylase I"/>
    <property type="match status" value="1"/>
</dbReference>
<dbReference type="KEGG" id="dbk:DGMP_35080"/>
<evidence type="ECO:0000256" key="5">
    <source>
        <dbReference type="ARBA" id="ARBA00023204"/>
    </source>
</evidence>
<dbReference type="NCBIfam" id="TIGR00624">
    <property type="entry name" value="tag"/>
    <property type="match status" value="1"/>
</dbReference>
<dbReference type="Proteomes" id="UP000826725">
    <property type="component" value="Chromosome"/>
</dbReference>
<dbReference type="GO" id="GO:0046872">
    <property type="term" value="F:metal ion binding"/>
    <property type="evidence" value="ECO:0007669"/>
    <property type="project" value="UniProtKB-KW"/>
</dbReference>
<keyword evidence="11" id="KW-1185">Reference proteome</keyword>
<evidence type="ECO:0000256" key="4">
    <source>
        <dbReference type="ARBA" id="ARBA00022833"/>
    </source>
</evidence>
<dbReference type="RefSeq" id="WP_228855124.1">
    <property type="nucleotide sequence ID" value="NZ_AP024086.1"/>
</dbReference>
<feature type="binding site" evidence="9">
    <location>
        <position position="177"/>
    </location>
    <ligand>
        <name>Zn(2+)</name>
        <dbReference type="ChEBI" id="CHEBI:29105"/>
    </ligand>
</feature>
<dbReference type="GO" id="GO:0006284">
    <property type="term" value="P:base-excision repair"/>
    <property type="evidence" value="ECO:0007669"/>
    <property type="project" value="InterPro"/>
</dbReference>
<dbReference type="GO" id="GO:0008725">
    <property type="term" value="F:DNA-3-methyladenine glycosylase activity"/>
    <property type="evidence" value="ECO:0007669"/>
    <property type="project" value="UniProtKB-EC"/>
</dbReference>
<evidence type="ECO:0000256" key="8">
    <source>
        <dbReference type="ARBA" id="ARBA00066766"/>
    </source>
</evidence>